<evidence type="ECO:0000259" key="5">
    <source>
        <dbReference type="PROSITE" id="PS50931"/>
    </source>
</evidence>
<dbReference type="eggNOG" id="COG0583">
    <property type="taxonomic scope" value="Bacteria"/>
</dbReference>
<dbReference type="Proteomes" id="UP000002696">
    <property type="component" value="Chromosome"/>
</dbReference>
<dbReference type="CDD" id="cd08422">
    <property type="entry name" value="PBP2_CrgA_like"/>
    <property type="match status" value="1"/>
</dbReference>
<dbReference type="SUPFAM" id="SSF46785">
    <property type="entry name" value="Winged helix' DNA-binding domain"/>
    <property type="match status" value="1"/>
</dbReference>
<feature type="domain" description="HTH lysR-type" evidence="5">
    <location>
        <begin position="1"/>
        <end position="59"/>
    </location>
</feature>
<dbReference type="InterPro" id="IPR036390">
    <property type="entry name" value="WH_DNA-bd_sf"/>
</dbReference>
<dbReference type="FunFam" id="1.10.10.10:FF:000001">
    <property type="entry name" value="LysR family transcriptional regulator"/>
    <property type="match status" value="1"/>
</dbReference>
<dbReference type="RefSeq" id="WP_013269235.1">
    <property type="nucleotide sequence ID" value="NC_014375.1"/>
</dbReference>
<evidence type="ECO:0000256" key="4">
    <source>
        <dbReference type="ARBA" id="ARBA00023163"/>
    </source>
</evidence>
<keyword evidence="3" id="KW-0238">DNA-binding</keyword>
<proteinExistence type="inferred from homology"/>
<reference evidence="7" key="1">
    <citation type="journal article" date="2011" name="J. Bacteriol.">
        <title>Genome sequences of eight morphologically diverse alphaproteobacteria.</title>
        <authorList>
            <consortium name="US DOE Joint Genome Institute"/>
            <person name="Brown P.J."/>
            <person name="Kysela D.T."/>
            <person name="Buechlein A."/>
            <person name="Hemmerich C."/>
            <person name="Brun Y.V."/>
        </authorList>
    </citation>
    <scope>NUCLEOTIDE SEQUENCE [LARGE SCALE GENOMIC DNA]</scope>
    <source>
        <strain evidence="7">ATCC 15264 / DSM 4735 / LMG 14903 / NBRC 16000 / CB 81</strain>
    </source>
</reference>
<evidence type="ECO:0000256" key="3">
    <source>
        <dbReference type="ARBA" id="ARBA00023125"/>
    </source>
</evidence>
<dbReference type="Gene3D" id="3.40.190.290">
    <property type="match status" value="1"/>
</dbReference>
<evidence type="ECO:0000256" key="1">
    <source>
        <dbReference type="ARBA" id="ARBA00009437"/>
    </source>
</evidence>
<dbReference type="InterPro" id="IPR058163">
    <property type="entry name" value="LysR-type_TF_proteobact-type"/>
</dbReference>
<dbReference type="FunCoup" id="D9QHG8">
    <property type="interactions" value="82"/>
</dbReference>
<dbReference type="HOGENOM" id="CLU_039613_16_2_5"/>
<evidence type="ECO:0000313" key="7">
    <source>
        <dbReference type="Proteomes" id="UP000002696"/>
    </source>
</evidence>
<keyword evidence="4" id="KW-0804">Transcription</keyword>
<dbReference type="InterPro" id="IPR000847">
    <property type="entry name" value="LysR_HTH_N"/>
</dbReference>
<dbReference type="Gene3D" id="1.10.10.10">
    <property type="entry name" value="Winged helix-like DNA-binding domain superfamily/Winged helix DNA-binding domain"/>
    <property type="match status" value="1"/>
</dbReference>
<sequence>MDRLSALRLFVRTVETGSFSRAGRDAGLSQSATSRAIAALEADLGARLLLRTTRRLSVTEPGQRVYEQALRMLDEDAALMEAAAGADREPVGRLRVSTSVAFATDEVAPHVSSFLNAFPKMRLDLAATDARIDAVAEGVDLLLRLSPLTDSGMTGRRLGAYERWLVASPEVAQTLDTGAPLADQLRDRCILYSGSTLGVRWRLDGPADPVVFEASGPVTAGAGAVVRGLALSGAGVVLLPSFAVRADLAGGRLVRVAPEWCGPSIDLSALWTHRELPRKGRVFLDYLLPLLTLDDR</sequence>
<dbReference type="PANTHER" id="PTHR30537:SF5">
    <property type="entry name" value="HTH-TYPE TRANSCRIPTIONAL ACTIVATOR TTDR-RELATED"/>
    <property type="match status" value="1"/>
</dbReference>
<dbReference type="PROSITE" id="PS50931">
    <property type="entry name" value="HTH_LYSR"/>
    <property type="match status" value="1"/>
</dbReference>
<dbReference type="InParanoid" id="D9QHG8"/>
<keyword evidence="7" id="KW-1185">Reference proteome</keyword>
<dbReference type="GO" id="GO:0003700">
    <property type="term" value="F:DNA-binding transcription factor activity"/>
    <property type="evidence" value="ECO:0007669"/>
    <property type="project" value="InterPro"/>
</dbReference>
<dbReference type="SUPFAM" id="SSF53850">
    <property type="entry name" value="Periplasmic binding protein-like II"/>
    <property type="match status" value="1"/>
</dbReference>
<protein>
    <submittedName>
        <fullName evidence="6">Transcriptional regulator, LysR family</fullName>
    </submittedName>
</protein>
<organism evidence="6 7">
    <name type="scientific">Brevundimonas subvibrioides (strain ATCC 15264 / DSM 4735 / LMG 14903 / NBRC 16000 / CB 81)</name>
    <name type="common">Caulobacter subvibrioides</name>
    <dbReference type="NCBI Taxonomy" id="633149"/>
    <lineage>
        <taxon>Bacteria</taxon>
        <taxon>Pseudomonadati</taxon>
        <taxon>Pseudomonadota</taxon>
        <taxon>Alphaproteobacteria</taxon>
        <taxon>Caulobacterales</taxon>
        <taxon>Caulobacteraceae</taxon>
        <taxon>Brevundimonas</taxon>
    </lineage>
</organism>
<keyword evidence="2" id="KW-0805">Transcription regulation</keyword>
<dbReference type="EMBL" id="CP002102">
    <property type="protein sequence ID" value="ADL01134.1"/>
    <property type="molecule type" value="Genomic_DNA"/>
</dbReference>
<dbReference type="InterPro" id="IPR005119">
    <property type="entry name" value="LysR_subst-bd"/>
</dbReference>
<evidence type="ECO:0000313" key="6">
    <source>
        <dbReference type="EMBL" id="ADL01134.1"/>
    </source>
</evidence>
<dbReference type="STRING" id="633149.Bresu_1823"/>
<dbReference type="AlphaFoldDB" id="D9QHG8"/>
<name>D9QHG8_BRESC</name>
<dbReference type="Pfam" id="PF00126">
    <property type="entry name" value="HTH_1"/>
    <property type="match status" value="1"/>
</dbReference>
<accession>D9QHG8</accession>
<comment type="similarity">
    <text evidence="1">Belongs to the LysR transcriptional regulatory family.</text>
</comment>
<dbReference type="PANTHER" id="PTHR30537">
    <property type="entry name" value="HTH-TYPE TRANSCRIPTIONAL REGULATOR"/>
    <property type="match status" value="1"/>
</dbReference>
<gene>
    <name evidence="6" type="ordered locus">Bresu_1823</name>
</gene>
<dbReference type="PRINTS" id="PR00039">
    <property type="entry name" value="HTHLYSR"/>
</dbReference>
<dbReference type="InterPro" id="IPR036388">
    <property type="entry name" value="WH-like_DNA-bd_sf"/>
</dbReference>
<dbReference type="GO" id="GO:0003677">
    <property type="term" value="F:DNA binding"/>
    <property type="evidence" value="ECO:0007669"/>
    <property type="project" value="UniProtKB-KW"/>
</dbReference>
<dbReference type="KEGG" id="bsb:Bresu_1823"/>
<evidence type="ECO:0000256" key="2">
    <source>
        <dbReference type="ARBA" id="ARBA00023015"/>
    </source>
</evidence>
<dbReference type="Pfam" id="PF03466">
    <property type="entry name" value="LysR_substrate"/>
    <property type="match status" value="1"/>
</dbReference>